<evidence type="ECO:0000313" key="2">
    <source>
        <dbReference type="Proteomes" id="UP000260780"/>
    </source>
</evidence>
<reference evidence="1 2" key="1">
    <citation type="submission" date="2018-08" db="EMBL/GenBank/DDBJ databases">
        <title>A genome reference for cultivated species of the human gut microbiota.</title>
        <authorList>
            <person name="Zou Y."/>
            <person name="Xue W."/>
            <person name="Luo G."/>
        </authorList>
    </citation>
    <scope>NUCLEOTIDE SEQUENCE [LARGE SCALE GENOMIC DNA]</scope>
    <source>
        <strain evidence="1 2">OM08-14</strain>
    </source>
</reference>
<dbReference type="EMBL" id="QSTF01000007">
    <property type="protein sequence ID" value="RGM41582.1"/>
    <property type="molecule type" value="Genomic_DNA"/>
</dbReference>
<dbReference type="AlphaFoldDB" id="A0A3E4WHC9"/>
<proteinExistence type="predicted"/>
<sequence>MDVSDMIENLSDIKITYTRTGLNGVTRKCGSTINFIFSARDKLIGVYESKGINSVVYFSISQIINNWDFVELFKCQLDFSSFSYDSYTASISCLDNDIESILNANKGTTYEFFVDELKNDKKLNYDGVIIRNEKVCILSGETVEGESYTRKEFDNRVPDWWWIPYIGTTDSGSEIHNKSFVFQDQSESMPSASGDNTGWGFPANPCNTSWFLECLRDNTITIDFSSIEFSGSNQFAYALFKIDTKGVVQPLTCGYSNMLSLDSNTRPNSIKWTGQLKKGEKLQYAVFNHNPLNETHADLSSLRVNTGECGASWDERGDNYKIDIVRPVTLLNAILKKIFPGKDITGSIIESVVGITNDRLKNSCLVAAESIREMATPRIYTSFSKFCEYMEAVYGYVYIIDGNDVRFVHRSELFSTDNKIVIGNVSEFNYSVASDRIYSSVQIGYEKQDYDFGNNGSDEFNFNNTYTTGCTIKDSKLTLISPYRADCYGFVELAEKRNQDSTTTDSDQQIFIVCAIEHESEYELDRSIDVQGTYTYSIFNAKLAPVYMIEANMAYLSSFAGKLTFASSEGNSDIVIDGRKVNSDIDMGSSMFGNGNFSFTMENTIIDSNLNSLCIELSNQGKTYKGSIKSLEFSLSNVEAVKYELIEIK</sequence>
<gene>
    <name evidence="1" type="ORF">DXC17_04525</name>
</gene>
<name>A0A3E4WHC9_9BACT</name>
<dbReference type="Proteomes" id="UP000260780">
    <property type="component" value="Unassembled WGS sequence"/>
</dbReference>
<dbReference type="RefSeq" id="WP_117747492.1">
    <property type="nucleotide sequence ID" value="NZ_QRML01000014.1"/>
</dbReference>
<evidence type="ECO:0000313" key="1">
    <source>
        <dbReference type="EMBL" id="RGM41582.1"/>
    </source>
</evidence>
<accession>A0A3E4WHC9</accession>
<comment type="caution">
    <text evidence="1">The sequence shown here is derived from an EMBL/GenBank/DDBJ whole genome shotgun (WGS) entry which is preliminary data.</text>
</comment>
<protein>
    <submittedName>
        <fullName evidence="1">Uncharacterized protein</fullName>
    </submittedName>
</protein>
<organism evidence="1 2">
    <name type="scientific">Phocaeicola plebeius</name>
    <dbReference type="NCBI Taxonomy" id="310297"/>
    <lineage>
        <taxon>Bacteria</taxon>
        <taxon>Pseudomonadati</taxon>
        <taxon>Bacteroidota</taxon>
        <taxon>Bacteroidia</taxon>
        <taxon>Bacteroidales</taxon>
        <taxon>Bacteroidaceae</taxon>
        <taxon>Phocaeicola</taxon>
    </lineage>
</organism>